<sequence>MVPPAQDGLLKLLPAPPEGKTGWPWTEESSAAAYDANTTWPKLTIVTPSYNQGQFLEQTIRSVLLQNYPNLEYIVIDGGSTDNSKDIIEKYSPWISYRQSEKDNGQSHAINLGFSLASGYYMAWVNSDDYYLKDVFYLVTRRFISTKVDFIYGYAYNFHVKTVRFELFKVIPLLDYFIRIPVLPQPSCFWAAHIHQPVNEALECSLDYELWLRIVKGNSRKLIKQPLSVANVHEDAKTSSPRLNAAREKDHQLICSQDAHGPVYDWDKKILLHRVYNRIVNILDKFNLKQNL</sequence>
<dbReference type="Pfam" id="PF00535">
    <property type="entry name" value="Glycos_transf_2"/>
    <property type="match status" value="1"/>
</dbReference>
<gene>
    <name evidence="3" type="ORF">FSB76_19000</name>
</gene>
<feature type="domain" description="Glycosyltransferase 2-like" evidence="2">
    <location>
        <begin position="44"/>
        <end position="169"/>
    </location>
</feature>
<evidence type="ECO:0000313" key="4">
    <source>
        <dbReference type="Proteomes" id="UP000321362"/>
    </source>
</evidence>
<accession>A0A5B8W962</accession>
<evidence type="ECO:0000259" key="2">
    <source>
        <dbReference type="Pfam" id="PF00535"/>
    </source>
</evidence>
<dbReference type="SUPFAM" id="SSF53448">
    <property type="entry name" value="Nucleotide-diphospho-sugar transferases"/>
    <property type="match status" value="1"/>
</dbReference>
<protein>
    <submittedName>
        <fullName evidence="3">Glycosyltransferase</fullName>
    </submittedName>
</protein>
<name>A0A5B8W962_9SPHI</name>
<dbReference type="Gene3D" id="3.90.550.10">
    <property type="entry name" value="Spore Coat Polysaccharide Biosynthesis Protein SpsA, Chain A"/>
    <property type="match status" value="1"/>
</dbReference>
<dbReference type="OrthoDB" id="9788101at2"/>
<dbReference type="Proteomes" id="UP000321362">
    <property type="component" value="Chromosome"/>
</dbReference>
<evidence type="ECO:0000256" key="1">
    <source>
        <dbReference type="SAM" id="MobiDB-lite"/>
    </source>
</evidence>
<dbReference type="InterPro" id="IPR001173">
    <property type="entry name" value="Glyco_trans_2-like"/>
</dbReference>
<keyword evidence="3" id="KW-0808">Transferase</keyword>
<feature type="region of interest" description="Disordered" evidence="1">
    <location>
        <begin position="1"/>
        <end position="20"/>
    </location>
</feature>
<organism evidence="3 4">
    <name type="scientific">Mucilaginibacter ginsenosidivorax</name>
    <dbReference type="NCBI Taxonomy" id="862126"/>
    <lineage>
        <taxon>Bacteria</taxon>
        <taxon>Pseudomonadati</taxon>
        <taxon>Bacteroidota</taxon>
        <taxon>Sphingobacteriia</taxon>
        <taxon>Sphingobacteriales</taxon>
        <taxon>Sphingobacteriaceae</taxon>
        <taxon>Mucilaginibacter</taxon>
    </lineage>
</organism>
<dbReference type="EMBL" id="CP042437">
    <property type="protein sequence ID" value="QEC80550.1"/>
    <property type="molecule type" value="Genomic_DNA"/>
</dbReference>
<dbReference type="PANTHER" id="PTHR22916">
    <property type="entry name" value="GLYCOSYLTRANSFERASE"/>
    <property type="match status" value="1"/>
</dbReference>
<keyword evidence="4" id="KW-1185">Reference proteome</keyword>
<evidence type="ECO:0000313" key="3">
    <source>
        <dbReference type="EMBL" id="QEC80550.1"/>
    </source>
</evidence>
<dbReference type="InterPro" id="IPR029044">
    <property type="entry name" value="Nucleotide-diphossugar_trans"/>
</dbReference>
<dbReference type="CDD" id="cd06433">
    <property type="entry name" value="GT_2_WfgS_like"/>
    <property type="match status" value="1"/>
</dbReference>
<reference evidence="3 4" key="1">
    <citation type="journal article" date="2013" name="J. Microbiol.">
        <title>Mucilaginibacter ginsenosidivorax sp. nov., with ginsenoside converting activity isolated from sediment.</title>
        <authorList>
            <person name="Kim J.K."/>
            <person name="Choi T.E."/>
            <person name="Liu Q.M."/>
            <person name="Park H.Y."/>
            <person name="Yi T.H."/>
            <person name="Yoon M.H."/>
            <person name="Kim S.C."/>
            <person name="Im W.T."/>
        </authorList>
    </citation>
    <scope>NUCLEOTIDE SEQUENCE [LARGE SCALE GENOMIC DNA]</scope>
    <source>
        <strain evidence="3 4">KHI28</strain>
    </source>
</reference>
<dbReference type="KEGG" id="mgk:FSB76_19000"/>
<proteinExistence type="predicted"/>
<dbReference type="GO" id="GO:0016758">
    <property type="term" value="F:hexosyltransferase activity"/>
    <property type="evidence" value="ECO:0007669"/>
    <property type="project" value="UniProtKB-ARBA"/>
</dbReference>
<dbReference type="AlphaFoldDB" id="A0A5B8W962"/>
<dbReference type="PANTHER" id="PTHR22916:SF65">
    <property type="entry name" value="SLR1065 PROTEIN"/>
    <property type="match status" value="1"/>
</dbReference>